<evidence type="ECO:0000256" key="4">
    <source>
        <dbReference type="ARBA" id="ARBA00022729"/>
    </source>
</evidence>
<dbReference type="Gene3D" id="2.10.50.30">
    <property type="entry name" value="GPCR, family 3, nine cysteines domain"/>
    <property type="match status" value="1"/>
</dbReference>
<dbReference type="PANTHER" id="PTHR24061">
    <property type="entry name" value="CALCIUM-SENSING RECEPTOR-RELATED"/>
    <property type="match status" value="1"/>
</dbReference>
<feature type="transmembrane region" description="Helical" evidence="11">
    <location>
        <begin position="694"/>
        <end position="719"/>
    </location>
</feature>
<feature type="transmembrane region" description="Helical" evidence="11">
    <location>
        <begin position="540"/>
        <end position="562"/>
    </location>
</feature>
<keyword evidence="9" id="KW-0325">Glycoprotein</keyword>
<dbReference type="PRINTS" id="PR00248">
    <property type="entry name" value="GPCRMGR"/>
</dbReference>
<keyword evidence="2" id="KW-1003">Cell membrane</keyword>
<evidence type="ECO:0000313" key="13">
    <source>
        <dbReference type="Proteomes" id="UP001652622"/>
    </source>
</evidence>
<name>A0ABM3Z3C7_PANGU</name>
<dbReference type="InterPro" id="IPR017978">
    <property type="entry name" value="GPCR_3_C"/>
</dbReference>
<reference evidence="14" key="1">
    <citation type="submission" date="2025-08" db="UniProtKB">
        <authorList>
            <consortium name="RefSeq"/>
        </authorList>
    </citation>
    <scope>IDENTIFICATION</scope>
    <source>
        <tissue evidence="14">Blood</tissue>
    </source>
</reference>
<dbReference type="InterPro" id="IPR028082">
    <property type="entry name" value="Peripla_BP_I"/>
</dbReference>
<feature type="domain" description="G-protein coupled receptors family 3 profile" evidence="12">
    <location>
        <begin position="537"/>
        <end position="801"/>
    </location>
</feature>
<dbReference type="InterPro" id="IPR000068">
    <property type="entry name" value="GPCR_3_Ca_sens_rcpt-rel"/>
</dbReference>
<dbReference type="InterPro" id="IPR001828">
    <property type="entry name" value="ANF_lig-bd_rcpt"/>
</dbReference>
<dbReference type="Gene3D" id="3.40.50.2300">
    <property type="match status" value="3"/>
</dbReference>
<feature type="transmembrane region" description="Helical" evidence="11">
    <location>
        <begin position="607"/>
        <end position="631"/>
    </location>
</feature>
<dbReference type="RefSeq" id="XP_060542879.1">
    <property type="nucleotide sequence ID" value="XM_060686896.1"/>
</dbReference>
<evidence type="ECO:0000256" key="3">
    <source>
        <dbReference type="ARBA" id="ARBA00022692"/>
    </source>
</evidence>
<dbReference type="InterPro" id="IPR017979">
    <property type="entry name" value="GPCR_3_CS"/>
</dbReference>
<dbReference type="Pfam" id="PF00003">
    <property type="entry name" value="7tm_3"/>
    <property type="match status" value="1"/>
</dbReference>
<dbReference type="SUPFAM" id="SSF53822">
    <property type="entry name" value="Periplasmic binding protein-like I"/>
    <property type="match status" value="1"/>
</dbReference>
<keyword evidence="6" id="KW-0297">G-protein coupled receptor</keyword>
<dbReference type="PRINTS" id="PR01535">
    <property type="entry name" value="VOMERONASL2R"/>
</dbReference>
<dbReference type="GeneID" id="132710512"/>
<evidence type="ECO:0000256" key="7">
    <source>
        <dbReference type="ARBA" id="ARBA00023136"/>
    </source>
</evidence>
<feature type="transmembrane region" description="Helical" evidence="11">
    <location>
        <begin position="574"/>
        <end position="595"/>
    </location>
</feature>
<dbReference type="InterPro" id="IPR000337">
    <property type="entry name" value="GPCR_3"/>
</dbReference>
<dbReference type="InterPro" id="IPR038550">
    <property type="entry name" value="GPCR_3_9-Cys_sf"/>
</dbReference>
<evidence type="ECO:0000256" key="8">
    <source>
        <dbReference type="ARBA" id="ARBA00023170"/>
    </source>
</evidence>
<dbReference type="InterPro" id="IPR011500">
    <property type="entry name" value="GPCR_3_9-Cys_dom"/>
</dbReference>
<organism evidence="13 14">
    <name type="scientific">Pantherophis guttatus</name>
    <name type="common">Corn snake</name>
    <name type="synonym">Elaphe guttata</name>
    <dbReference type="NCBI Taxonomy" id="94885"/>
    <lineage>
        <taxon>Eukaryota</taxon>
        <taxon>Metazoa</taxon>
        <taxon>Chordata</taxon>
        <taxon>Craniata</taxon>
        <taxon>Vertebrata</taxon>
        <taxon>Euteleostomi</taxon>
        <taxon>Lepidosauria</taxon>
        <taxon>Squamata</taxon>
        <taxon>Bifurcata</taxon>
        <taxon>Unidentata</taxon>
        <taxon>Episquamata</taxon>
        <taxon>Toxicofera</taxon>
        <taxon>Serpentes</taxon>
        <taxon>Colubroidea</taxon>
        <taxon>Colubridae</taxon>
        <taxon>Colubrinae</taxon>
        <taxon>Pantherophis</taxon>
    </lineage>
</organism>
<keyword evidence="8" id="KW-0675">Receptor</keyword>
<accession>A0ABM3Z3C7</accession>
<keyword evidence="10" id="KW-0807">Transducer</keyword>
<evidence type="ECO:0000259" key="12">
    <source>
        <dbReference type="PROSITE" id="PS50259"/>
    </source>
</evidence>
<sequence length="802" mass="90866">MANEKTNNIDSQPICTGKEKIETLPVSVFEMDITGHSSTIYNAIYILAQALCVALSTTFHHRRRTGKVGFIELLKLHHGSVITQSYQHILALQFAVKIINENPRILPNITLGFHVLNSNFQPRWILCASVELLSTRGRVFPNYKCDAQATVAVIGGPNADVCLFMATFMHIYKFPQFVYTSAAVVSAKYQAFFISQVFPEIHQQYKGILQLLLHFQWTWIGVIFINDDSGERFVEKVLPMFAQGRICFDFVKILPTIKVSNKLTEVAAQSLNLISIIMGGTTNVIIVHGEIQTIMVLRILLELSRFHEIPMKPKVWIFTAQMDFTSLPVQRSWNMDFIHGALSFAVHTEEVLGFHPFFQFRKLTSEKEDGFLKDFWEVAFQCSFSNATSQTEPGGLCSGEESLENLPESVFEMSMTGHSYSIYNAVHAIAEGLHAMHSTSMKRTIRDKEWHETVYREPWQGRPFSVCNANCRSGYSRTKIEGKPFCCYDCHPCPEGKISNLNDMDDCFPCPEDQYPNKEKNSCLPKTLTFLSYEETLGSILAICSLSSSIIILLVLGIFIKCQDTPIVKANNRNLTYILLISLLLSFLCALLFIGKPHKMTCVLRQSAFGVIFTVAVSCVLAKTIVVILAFMATQPKSTMRKWVGKRLAISIVFFCSFIQVVLCTVWLLTFPPFPDFNMHSKAEEIILECNENSFVLFYCVLGFMFLLALVSFTVAFFARKLPDSFNEAKFITFSMLIFCSVWLSFVPSYLTTRGKHMVAVEIFSIMTSSGGLLVCIFFPKCFIIILRPELNSKQQLRQRNT</sequence>
<feature type="transmembrane region" description="Helical" evidence="11">
    <location>
        <begin position="731"/>
        <end position="751"/>
    </location>
</feature>
<feature type="transmembrane region" description="Helical" evidence="11">
    <location>
        <begin position="652"/>
        <end position="674"/>
    </location>
</feature>
<dbReference type="PROSITE" id="PS50259">
    <property type="entry name" value="G_PROTEIN_RECEP_F3_4"/>
    <property type="match status" value="1"/>
</dbReference>
<evidence type="ECO:0000256" key="10">
    <source>
        <dbReference type="ARBA" id="ARBA00023224"/>
    </source>
</evidence>
<gene>
    <name evidence="14" type="primary">LOC132710512</name>
</gene>
<dbReference type="Proteomes" id="UP001652622">
    <property type="component" value="Unplaced"/>
</dbReference>
<dbReference type="PANTHER" id="PTHR24061:SF599">
    <property type="entry name" value="G-PROTEIN COUPLED RECEPTORS FAMILY 3 PROFILE DOMAIN-CONTAINING PROTEIN"/>
    <property type="match status" value="1"/>
</dbReference>
<dbReference type="PROSITE" id="PS00981">
    <property type="entry name" value="G_PROTEIN_RECEP_F3_3"/>
    <property type="match status" value="1"/>
</dbReference>
<evidence type="ECO:0000313" key="14">
    <source>
        <dbReference type="RefSeq" id="XP_060542879.1"/>
    </source>
</evidence>
<evidence type="ECO:0000256" key="2">
    <source>
        <dbReference type="ARBA" id="ARBA00022475"/>
    </source>
</evidence>
<keyword evidence="7 11" id="KW-0472">Membrane</keyword>
<dbReference type="Pfam" id="PF07562">
    <property type="entry name" value="NCD3G"/>
    <property type="match status" value="1"/>
</dbReference>
<evidence type="ECO:0000256" key="1">
    <source>
        <dbReference type="ARBA" id="ARBA00004651"/>
    </source>
</evidence>
<evidence type="ECO:0000256" key="6">
    <source>
        <dbReference type="ARBA" id="ARBA00023040"/>
    </source>
</evidence>
<keyword evidence="4" id="KW-0732">Signal</keyword>
<feature type="transmembrane region" description="Helical" evidence="11">
    <location>
        <begin position="763"/>
        <end position="787"/>
    </location>
</feature>
<evidence type="ECO:0000256" key="9">
    <source>
        <dbReference type="ARBA" id="ARBA00023180"/>
    </source>
</evidence>
<dbReference type="InterPro" id="IPR004073">
    <property type="entry name" value="GPCR_3_vmron_rcpt_2"/>
</dbReference>
<dbReference type="Pfam" id="PF01094">
    <property type="entry name" value="ANF_receptor"/>
    <property type="match status" value="1"/>
</dbReference>
<evidence type="ECO:0000256" key="5">
    <source>
        <dbReference type="ARBA" id="ARBA00022989"/>
    </source>
</evidence>
<keyword evidence="5 11" id="KW-1133">Transmembrane helix</keyword>
<comment type="subcellular location">
    <subcellularLocation>
        <location evidence="1">Cell membrane</location>
        <topology evidence="1">Multi-pass membrane protein</topology>
    </subcellularLocation>
</comment>
<keyword evidence="3 11" id="KW-0812">Transmembrane</keyword>
<protein>
    <submittedName>
        <fullName evidence="14">Vomeronasal type-2 receptor 26-like</fullName>
    </submittedName>
</protein>
<keyword evidence="13" id="KW-1185">Reference proteome</keyword>
<evidence type="ECO:0000256" key="11">
    <source>
        <dbReference type="SAM" id="Phobius"/>
    </source>
</evidence>
<proteinExistence type="predicted"/>